<keyword evidence="2" id="KW-0319">Glycerol metabolism</keyword>
<dbReference type="PANTHER" id="PTHR47449:SF2">
    <property type="entry name" value="GLYCEROPHOSPHODIESTER PHOSPHODIESTERASE GDPD4"/>
    <property type="match status" value="1"/>
</dbReference>
<dbReference type="SUPFAM" id="SSF51695">
    <property type="entry name" value="PLC-like phosphodiesterases"/>
    <property type="match status" value="1"/>
</dbReference>
<dbReference type="EC" id="3.1.4.46" evidence="1"/>
<dbReference type="Pfam" id="PF03009">
    <property type="entry name" value="GDPD"/>
    <property type="match status" value="1"/>
</dbReference>
<name>A0AAW1RTF9_9CHLO</name>
<evidence type="ECO:0000313" key="5">
    <source>
        <dbReference type="EMBL" id="KAK9837016.1"/>
    </source>
</evidence>
<dbReference type="PANTHER" id="PTHR47449">
    <property type="entry name" value="GLYCEROPHOSPHODIESTER PHOSPHODIESTERASE GDPD4"/>
    <property type="match status" value="1"/>
</dbReference>
<keyword evidence="6" id="KW-1185">Reference proteome</keyword>
<accession>A0AAW1RTF9</accession>
<dbReference type="EMBL" id="JALJOU010000024">
    <property type="protein sequence ID" value="KAK9837016.1"/>
    <property type="molecule type" value="Genomic_DNA"/>
</dbReference>
<gene>
    <name evidence="5" type="ORF">WJX81_007363</name>
</gene>
<comment type="catalytic activity">
    <reaction evidence="3">
        <text>a sn-glycero-3-phosphodiester + H2O = an alcohol + sn-glycerol 3-phosphate + H(+)</text>
        <dbReference type="Rhea" id="RHEA:12969"/>
        <dbReference type="ChEBI" id="CHEBI:15377"/>
        <dbReference type="ChEBI" id="CHEBI:15378"/>
        <dbReference type="ChEBI" id="CHEBI:30879"/>
        <dbReference type="ChEBI" id="CHEBI:57597"/>
        <dbReference type="ChEBI" id="CHEBI:83408"/>
        <dbReference type="EC" id="3.1.4.46"/>
    </reaction>
</comment>
<dbReference type="Gene3D" id="3.20.20.190">
    <property type="entry name" value="Phosphatidylinositol (PI) phosphodiesterase"/>
    <property type="match status" value="1"/>
</dbReference>
<dbReference type="PROSITE" id="PS51704">
    <property type="entry name" value="GP_PDE"/>
    <property type="match status" value="1"/>
</dbReference>
<feature type="domain" description="GP-PDE" evidence="4">
    <location>
        <begin position="108"/>
        <end position="339"/>
    </location>
</feature>
<dbReference type="InterPro" id="IPR017946">
    <property type="entry name" value="PLC-like_Pdiesterase_TIM-brl"/>
</dbReference>
<dbReference type="Proteomes" id="UP001445335">
    <property type="component" value="Unassembled WGS sequence"/>
</dbReference>
<comment type="caution">
    <text evidence="5">The sequence shown here is derived from an EMBL/GenBank/DDBJ whole genome shotgun (WGS) entry which is preliminary data.</text>
</comment>
<dbReference type="GO" id="GO:0008889">
    <property type="term" value="F:glycerophosphodiester phosphodiesterase activity"/>
    <property type="evidence" value="ECO:0007669"/>
    <property type="project" value="UniProtKB-EC"/>
</dbReference>
<proteinExistence type="predicted"/>
<dbReference type="GO" id="GO:0006071">
    <property type="term" value="P:glycerol metabolic process"/>
    <property type="evidence" value="ECO:0007669"/>
    <property type="project" value="UniProtKB-KW"/>
</dbReference>
<evidence type="ECO:0000256" key="2">
    <source>
        <dbReference type="ARBA" id="ARBA00022798"/>
    </source>
</evidence>
<sequence>MSEYGTFRRSLSLPHAEEITIRSKSSPASSDQGWRLKLRSQHRTTLQRLSHASPAQLVLGAALIGSLLLVTCVRLPVLLGAAERLAADASWNPRRLVPSAAFCERGAPLVCAHGGDASAGHPANTREAVLAAAAAGAHCVELDLSTTSDGRLVPLHARELQLLSGRPRLQVDDLALAEVESLEWPSGERVPDVERLIRELSPRVSLLTLDVKLPLGREGERAAVAAAVAALVAAARCGNCLVWSKSDAFVAAYQRKSAASQLVGYIVAADAADEALARPLRLAAPEVLAVHHAMLTPAVVAAARAAGKRVHAFVADTPATAAAILAAGVDGVVWKCFLP</sequence>
<evidence type="ECO:0000313" key="6">
    <source>
        <dbReference type="Proteomes" id="UP001445335"/>
    </source>
</evidence>
<dbReference type="InterPro" id="IPR044236">
    <property type="entry name" value="GDPD4"/>
</dbReference>
<evidence type="ECO:0000259" key="4">
    <source>
        <dbReference type="PROSITE" id="PS51704"/>
    </source>
</evidence>
<organism evidence="5 6">
    <name type="scientific">Elliptochloris bilobata</name>
    <dbReference type="NCBI Taxonomy" id="381761"/>
    <lineage>
        <taxon>Eukaryota</taxon>
        <taxon>Viridiplantae</taxon>
        <taxon>Chlorophyta</taxon>
        <taxon>core chlorophytes</taxon>
        <taxon>Trebouxiophyceae</taxon>
        <taxon>Trebouxiophyceae incertae sedis</taxon>
        <taxon>Elliptochloris clade</taxon>
        <taxon>Elliptochloris</taxon>
    </lineage>
</organism>
<evidence type="ECO:0000256" key="1">
    <source>
        <dbReference type="ARBA" id="ARBA00012247"/>
    </source>
</evidence>
<dbReference type="GO" id="GO:0006629">
    <property type="term" value="P:lipid metabolic process"/>
    <property type="evidence" value="ECO:0007669"/>
    <property type="project" value="InterPro"/>
</dbReference>
<evidence type="ECO:0000256" key="3">
    <source>
        <dbReference type="ARBA" id="ARBA00047512"/>
    </source>
</evidence>
<protein>
    <recommendedName>
        <fullName evidence="1">glycerophosphodiester phosphodiesterase</fullName>
        <ecNumber evidence="1">3.1.4.46</ecNumber>
    </recommendedName>
</protein>
<reference evidence="5 6" key="1">
    <citation type="journal article" date="2024" name="Nat. Commun.">
        <title>Phylogenomics reveals the evolutionary origins of lichenization in chlorophyte algae.</title>
        <authorList>
            <person name="Puginier C."/>
            <person name="Libourel C."/>
            <person name="Otte J."/>
            <person name="Skaloud P."/>
            <person name="Haon M."/>
            <person name="Grisel S."/>
            <person name="Petersen M."/>
            <person name="Berrin J.G."/>
            <person name="Delaux P.M."/>
            <person name="Dal Grande F."/>
            <person name="Keller J."/>
        </authorList>
    </citation>
    <scope>NUCLEOTIDE SEQUENCE [LARGE SCALE GENOMIC DNA]</scope>
    <source>
        <strain evidence="5 6">SAG 245.80</strain>
    </source>
</reference>
<dbReference type="InterPro" id="IPR030395">
    <property type="entry name" value="GP_PDE_dom"/>
</dbReference>
<dbReference type="AlphaFoldDB" id="A0AAW1RTF9"/>